<dbReference type="Proteomes" id="UP000639010">
    <property type="component" value="Unassembled WGS sequence"/>
</dbReference>
<dbReference type="PANTHER" id="PTHR46889">
    <property type="entry name" value="TRANSPOSASE INSF FOR INSERTION SEQUENCE IS3B-RELATED"/>
    <property type="match status" value="1"/>
</dbReference>
<dbReference type="SUPFAM" id="SSF53098">
    <property type="entry name" value="Ribonuclease H-like"/>
    <property type="match status" value="1"/>
</dbReference>
<comment type="caution">
    <text evidence="2">The sequence shown here is derived from an EMBL/GenBank/DDBJ whole genome shotgun (WGS) entry which is preliminary data.</text>
</comment>
<dbReference type="Gene3D" id="3.30.420.10">
    <property type="entry name" value="Ribonuclease H-like superfamily/Ribonuclease H"/>
    <property type="match status" value="1"/>
</dbReference>
<dbReference type="InterPro" id="IPR012337">
    <property type="entry name" value="RNaseH-like_sf"/>
</dbReference>
<evidence type="ECO:0000313" key="3">
    <source>
        <dbReference type="Proteomes" id="UP000639010"/>
    </source>
</evidence>
<evidence type="ECO:0000259" key="1">
    <source>
        <dbReference type="PROSITE" id="PS50994"/>
    </source>
</evidence>
<dbReference type="InterPro" id="IPR050900">
    <property type="entry name" value="Transposase_IS3/IS150/IS904"/>
</dbReference>
<name>A0ABR9H6P8_9BACT</name>
<gene>
    <name evidence="2" type="ORF">H4684_003043</name>
</gene>
<accession>A0ABR9H6P8</accession>
<keyword evidence="3" id="KW-1185">Reference proteome</keyword>
<dbReference type="RefSeq" id="WP_192624379.1">
    <property type="nucleotide sequence ID" value="NZ_JADBGG010000025.1"/>
</dbReference>
<dbReference type="InterPro" id="IPR036397">
    <property type="entry name" value="RNaseH_sf"/>
</dbReference>
<dbReference type="EMBL" id="JADBGG010000025">
    <property type="protein sequence ID" value="MBE1426378.1"/>
    <property type="molecule type" value="Genomic_DNA"/>
</dbReference>
<organism evidence="2 3">
    <name type="scientific">Desulfomicrobium macestii</name>
    <dbReference type="NCBI Taxonomy" id="90731"/>
    <lineage>
        <taxon>Bacteria</taxon>
        <taxon>Pseudomonadati</taxon>
        <taxon>Thermodesulfobacteriota</taxon>
        <taxon>Desulfovibrionia</taxon>
        <taxon>Desulfovibrionales</taxon>
        <taxon>Desulfomicrobiaceae</taxon>
        <taxon>Desulfomicrobium</taxon>
    </lineage>
</organism>
<protein>
    <submittedName>
        <fullName evidence="2">Transposase InsO family protein</fullName>
    </submittedName>
</protein>
<dbReference type="Pfam" id="PF00665">
    <property type="entry name" value="rve"/>
    <property type="match status" value="1"/>
</dbReference>
<proteinExistence type="predicted"/>
<dbReference type="PROSITE" id="PS50994">
    <property type="entry name" value="INTEGRASE"/>
    <property type="match status" value="1"/>
</dbReference>
<dbReference type="InterPro" id="IPR001584">
    <property type="entry name" value="Integrase_cat-core"/>
</dbReference>
<sequence length="165" mass="18779">MIEKSSQVSCTIIAYISMRKGFLYLVAIMDLHSRTGLSWRLSNSMVTYFCVAALEEALDKYGPPEIFNTDQSSLLTSQGFFKVLQENGIPISMDGRGCWMDNVFIERLWRSLEYENVYLNAYVTGSGARAGVGKWLKFYNSVRPHISLMDKTPGEFYRDNLQKAA</sequence>
<dbReference type="PANTHER" id="PTHR46889:SF4">
    <property type="entry name" value="TRANSPOSASE INSO FOR INSERTION SEQUENCE ELEMENT IS911B-RELATED"/>
    <property type="match status" value="1"/>
</dbReference>
<feature type="domain" description="Integrase catalytic" evidence="1">
    <location>
        <begin position="1"/>
        <end position="161"/>
    </location>
</feature>
<reference evidence="2 3" key="1">
    <citation type="submission" date="2020-10" db="EMBL/GenBank/DDBJ databases">
        <title>Genomic Encyclopedia of Type Strains, Phase IV (KMG-IV): sequencing the most valuable type-strain genomes for metagenomic binning, comparative biology and taxonomic classification.</title>
        <authorList>
            <person name="Goeker M."/>
        </authorList>
    </citation>
    <scope>NUCLEOTIDE SEQUENCE [LARGE SCALE GENOMIC DNA]</scope>
    <source>
        <strain evidence="2 3">DSM 4194</strain>
    </source>
</reference>
<evidence type="ECO:0000313" key="2">
    <source>
        <dbReference type="EMBL" id="MBE1426378.1"/>
    </source>
</evidence>